<proteinExistence type="predicted"/>
<organism evidence="1 2">
    <name type="scientific">Salmonella phage Skate</name>
    <dbReference type="NCBI Taxonomy" id="2234035"/>
    <lineage>
        <taxon>Viruses</taxon>
        <taxon>Duplodnaviria</taxon>
        <taxon>Heunggongvirae</taxon>
        <taxon>Uroviricota</taxon>
        <taxon>Caudoviricetes</taxon>
        <taxon>Skatevirus</taxon>
        <taxon>Skatevirus skate</taxon>
    </lineage>
</organism>
<gene>
    <name evidence="1" type="ORF">CPT_Skate_085</name>
</gene>
<evidence type="ECO:0000313" key="2">
    <source>
        <dbReference type="Proteomes" id="UP000252847"/>
    </source>
</evidence>
<dbReference type="Proteomes" id="UP000252847">
    <property type="component" value="Segment"/>
</dbReference>
<protein>
    <submittedName>
        <fullName evidence="1">Uncharacterized protein</fullName>
    </submittedName>
</protein>
<evidence type="ECO:0000313" key="1">
    <source>
        <dbReference type="EMBL" id="AXC43043.1"/>
    </source>
</evidence>
<dbReference type="EMBL" id="MH321493">
    <property type="protein sequence ID" value="AXC43043.1"/>
    <property type="molecule type" value="Genomic_DNA"/>
</dbReference>
<accession>A0A2Z5HST6</accession>
<reference evidence="2" key="1">
    <citation type="submission" date="2018-05" db="EMBL/GenBank/DDBJ databases">
        <title>Complete Genome of Salmonella typhimurium siphophage Skate.</title>
        <authorList>
            <person name="Rohren M.E."/>
            <person name="Xie Y."/>
            <person name="O'Leary C."/>
            <person name="Liu M."/>
            <person name="Young R.F."/>
        </authorList>
    </citation>
    <scope>NUCLEOTIDE SEQUENCE [LARGE SCALE GENOMIC DNA]</scope>
</reference>
<sequence length="82" mass="9654">MNGGDMAKVKTYEFWFVQNKMYACKTIKRVRWLNKWLITSGCIVMAKCKFKAIDITDEDALKIAKIEFEEDGYYEEIMGVRV</sequence>
<keyword evidence="2" id="KW-1185">Reference proteome</keyword>
<name>A0A2Z5HST6_9CAUD</name>